<dbReference type="AlphaFoldDB" id="A0A1N6ZXM1"/>
<evidence type="ECO:0000256" key="1">
    <source>
        <dbReference type="SAM" id="Phobius"/>
    </source>
</evidence>
<gene>
    <name evidence="2" type="ORF">SAMN05421858_2222</name>
</gene>
<keyword evidence="1" id="KW-0472">Membrane</keyword>
<dbReference type="RefSeq" id="WP_175609665.1">
    <property type="nucleotide sequence ID" value="NZ_FTNO01000001.1"/>
</dbReference>
<keyword evidence="3" id="KW-1185">Reference proteome</keyword>
<accession>A0A1N6ZXM1</accession>
<proteinExistence type="predicted"/>
<organism evidence="2 3">
    <name type="scientific">Haladaptatus litoreus</name>
    <dbReference type="NCBI Taxonomy" id="553468"/>
    <lineage>
        <taxon>Archaea</taxon>
        <taxon>Methanobacteriati</taxon>
        <taxon>Methanobacteriota</taxon>
        <taxon>Stenosarchaea group</taxon>
        <taxon>Halobacteria</taxon>
        <taxon>Halobacteriales</taxon>
        <taxon>Haladaptataceae</taxon>
        <taxon>Haladaptatus</taxon>
    </lineage>
</organism>
<keyword evidence="1" id="KW-1133">Transmembrane helix</keyword>
<evidence type="ECO:0000313" key="3">
    <source>
        <dbReference type="Proteomes" id="UP000186914"/>
    </source>
</evidence>
<name>A0A1N6ZXM1_9EURY</name>
<dbReference type="EMBL" id="FTNO01000001">
    <property type="protein sequence ID" value="SIR31594.1"/>
    <property type="molecule type" value="Genomic_DNA"/>
</dbReference>
<dbReference type="Proteomes" id="UP000186914">
    <property type="component" value="Unassembled WGS sequence"/>
</dbReference>
<protein>
    <submittedName>
        <fullName evidence="2">Uncharacterized protein</fullName>
    </submittedName>
</protein>
<reference evidence="3" key="1">
    <citation type="submission" date="2017-01" db="EMBL/GenBank/DDBJ databases">
        <authorList>
            <person name="Varghese N."/>
            <person name="Submissions S."/>
        </authorList>
    </citation>
    <scope>NUCLEOTIDE SEQUENCE [LARGE SCALE GENOMIC DNA]</scope>
    <source>
        <strain evidence="3">CGMCC 1.7737</strain>
    </source>
</reference>
<feature type="transmembrane region" description="Helical" evidence="1">
    <location>
        <begin position="23"/>
        <end position="41"/>
    </location>
</feature>
<keyword evidence="1" id="KW-0812">Transmembrane</keyword>
<evidence type="ECO:0000313" key="2">
    <source>
        <dbReference type="EMBL" id="SIR31594.1"/>
    </source>
</evidence>
<sequence length="46" mass="5000">MATASSDRDVPITDSRAYRVLKFLKLLLTVVTLVVAVWKGLNGALP</sequence>